<evidence type="ECO:0008006" key="3">
    <source>
        <dbReference type="Google" id="ProtNLM"/>
    </source>
</evidence>
<dbReference type="EMBL" id="AJWK01006832">
    <property type="status" value="NOT_ANNOTATED_CDS"/>
    <property type="molecule type" value="Genomic_DNA"/>
</dbReference>
<evidence type="ECO:0000313" key="2">
    <source>
        <dbReference type="Proteomes" id="UP000092461"/>
    </source>
</evidence>
<name>A0A1B0CCJ0_LUTLO</name>
<reference evidence="1" key="1">
    <citation type="submission" date="2020-05" db="UniProtKB">
        <authorList>
            <consortium name="EnsemblMetazoa"/>
        </authorList>
    </citation>
    <scope>IDENTIFICATION</scope>
    <source>
        <strain evidence="1">Jacobina</strain>
    </source>
</reference>
<dbReference type="VEuPathDB" id="VectorBase:LLOJ002058"/>
<sequence>MDLRSFSAWTRENKITTNAKKTKFMVFSREPTSMNINLDGVLIEQVRVFRYLGVMLDNRLQFEDHIDDLVHRLSSLTGALRRA</sequence>
<dbReference type="Proteomes" id="UP000092461">
    <property type="component" value="Unassembled WGS sequence"/>
</dbReference>
<accession>A0A1B0CCJ0</accession>
<evidence type="ECO:0000313" key="1">
    <source>
        <dbReference type="EnsemblMetazoa" id="LLOJ002058-PA"/>
    </source>
</evidence>
<dbReference type="EnsemblMetazoa" id="LLOJ002058-RA">
    <property type="protein sequence ID" value="LLOJ002058-PA"/>
    <property type="gene ID" value="LLOJ002058"/>
</dbReference>
<organism evidence="1 2">
    <name type="scientific">Lutzomyia longipalpis</name>
    <name type="common">Sand fly</name>
    <dbReference type="NCBI Taxonomy" id="7200"/>
    <lineage>
        <taxon>Eukaryota</taxon>
        <taxon>Metazoa</taxon>
        <taxon>Ecdysozoa</taxon>
        <taxon>Arthropoda</taxon>
        <taxon>Hexapoda</taxon>
        <taxon>Insecta</taxon>
        <taxon>Pterygota</taxon>
        <taxon>Neoptera</taxon>
        <taxon>Endopterygota</taxon>
        <taxon>Diptera</taxon>
        <taxon>Nematocera</taxon>
        <taxon>Psychodoidea</taxon>
        <taxon>Psychodidae</taxon>
        <taxon>Lutzomyia</taxon>
        <taxon>Lutzomyia</taxon>
    </lineage>
</organism>
<protein>
    <recommendedName>
        <fullName evidence="3">Reverse transcriptase domain-containing protein</fullName>
    </recommendedName>
</protein>
<dbReference type="AlphaFoldDB" id="A0A1B0CCJ0"/>
<proteinExistence type="predicted"/>
<keyword evidence="2" id="KW-1185">Reference proteome</keyword>